<dbReference type="AlphaFoldDB" id="A0A9P0CNS6"/>
<evidence type="ECO:0000256" key="1">
    <source>
        <dbReference type="SAM" id="MobiDB-lite"/>
    </source>
</evidence>
<feature type="compositionally biased region" description="Acidic residues" evidence="1">
    <location>
        <begin position="91"/>
        <end position="103"/>
    </location>
</feature>
<evidence type="ECO:0000313" key="3">
    <source>
        <dbReference type="Proteomes" id="UP001153636"/>
    </source>
</evidence>
<sequence>MFIQTKSKTVDHREIYNGSYMSSLIKDQRKNQNRKSNVPDLQEPNELYHSPIPLPKEKCADLKVLMEFCEEEGSKEYYGQLLSANRPVLEPESDDVPDDQSDF</sequence>
<feature type="region of interest" description="Disordered" evidence="1">
    <location>
        <begin position="84"/>
        <end position="103"/>
    </location>
</feature>
<accession>A0A9P0CNS6</accession>
<dbReference type="OrthoDB" id="10435639at2759"/>
<reference evidence="2" key="1">
    <citation type="submission" date="2022-01" db="EMBL/GenBank/DDBJ databases">
        <authorList>
            <person name="King R."/>
        </authorList>
    </citation>
    <scope>NUCLEOTIDE SEQUENCE</scope>
</reference>
<organism evidence="2 3">
    <name type="scientific">Psylliodes chrysocephalus</name>
    <dbReference type="NCBI Taxonomy" id="3402493"/>
    <lineage>
        <taxon>Eukaryota</taxon>
        <taxon>Metazoa</taxon>
        <taxon>Ecdysozoa</taxon>
        <taxon>Arthropoda</taxon>
        <taxon>Hexapoda</taxon>
        <taxon>Insecta</taxon>
        <taxon>Pterygota</taxon>
        <taxon>Neoptera</taxon>
        <taxon>Endopterygota</taxon>
        <taxon>Coleoptera</taxon>
        <taxon>Polyphaga</taxon>
        <taxon>Cucujiformia</taxon>
        <taxon>Chrysomeloidea</taxon>
        <taxon>Chrysomelidae</taxon>
        <taxon>Galerucinae</taxon>
        <taxon>Alticini</taxon>
        <taxon>Psylliodes</taxon>
    </lineage>
</organism>
<evidence type="ECO:0000313" key="2">
    <source>
        <dbReference type="EMBL" id="CAH1105569.1"/>
    </source>
</evidence>
<proteinExistence type="predicted"/>
<dbReference type="Proteomes" id="UP001153636">
    <property type="component" value="Chromosome 2"/>
</dbReference>
<gene>
    <name evidence="2" type="ORF">PSYICH_LOCUS7493</name>
</gene>
<feature type="region of interest" description="Disordered" evidence="1">
    <location>
        <begin position="22"/>
        <end position="52"/>
    </location>
</feature>
<keyword evidence="3" id="KW-1185">Reference proteome</keyword>
<protein>
    <submittedName>
        <fullName evidence="2">Uncharacterized protein</fullName>
    </submittedName>
</protein>
<name>A0A9P0CNS6_9CUCU</name>
<dbReference type="EMBL" id="OV651814">
    <property type="protein sequence ID" value="CAH1105569.1"/>
    <property type="molecule type" value="Genomic_DNA"/>
</dbReference>